<dbReference type="PANTHER" id="PTHR43000">
    <property type="entry name" value="DTDP-D-GLUCOSE 4,6-DEHYDRATASE-RELATED"/>
    <property type="match status" value="1"/>
</dbReference>
<evidence type="ECO:0000313" key="4">
    <source>
        <dbReference type="Proteomes" id="UP000319578"/>
    </source>
</evidence>
<dbReference type="Gene3D" id="3.40.50.720">
    <property type="entry name" value="NAD(P)-binding Rossmann-like Domain"/>
    <property type="match status" value="1"/>
</dbReference>
<dbReference type="EMBL" id="BJON01000019">
    <property type="protein sequence ID" value="GED71102.1"/>
    <property type="molecule type" value="Genomic_DNA"/>
</dbReference>
<name>A0ABQ0TTA9_9BACL</name>
<sequence>MGLRIMLTGATGFLGSHLARALVRNKHHVVILKRSFSDCSRLGDIAGELTSYDLDKTELRIPFERHQPFDAIIHTATAYGRRDESDAALVETNVTFPLQLLQASIQHGTELFLNTDTFSRTALAWQATYMLGYHLTKKQFAEWGSHLSAIHQTTFANLRLEHIYGPFDQSSKFIPFITNWCLRNIAELAVTAGEQKRDFVYVDDAVNAYLVLLENRSALPKGFVEYQVGTGQATSIRELVQKIHALTHSSIELKFGAIPYREKEIMCSQADTTALERLDWKSKVRLEDGLAMMLESEEFAK</sequence>
<dbReference type="InterPro" id="IPR036291">
    <property type="entry name" value="NAD(P)-bd_dom_sf"/>
</dbReference>
<comment type="caution">
    <text evidence="3">The sequence shown here is derived from an EMBL/GenBank/DDBJ whole genome shotgun (WGS) entry which is preliminary data.</text>
</comment>
<dbReference type="Pfam" id="PF01370">
    <property type="entry name" value="Epimerase"/>
    <property type="match status" value="1"/>
</dbReference>
<organism evidence="3 4">
    <name type="scientific">Brevibacillus reuszeri</name>
    <dbReference type="NCBI Taxonomy" id="54915"/>
    <lineage>
        <taxon>Bacteria</taxon>
        <taxon>Bacillati</taxon>
        <taxon>Bacillota</taxon>
        <taxon>Bacilli</taxon>
        <taxon>Bacillales</taxon>
        <taxon>Paenibacillaceae</taxon>
        <taxon>Brevibacillus</taxon>
    </lineage>
</organism>
<evidence type="ECO:0000256" key="1">
    <source>
        <dbReference type="ARBA" id="ARBA00007637"/>
    </source>
</evidence>
<accession>A0ABQ0TTA9</accession>
<comment type="similarity">
    <text evidence="1">Belongs to the NAD(P)-dependent epimerase/dehydratase family.</text>
</comment>
<dbReference type="Proteomes" id="UP000319578">
    <property type="component" value="Unassembled WGS sequence"/>
</dbReference>
<keyword evidence="4" id="KW-1185">Reference proteome</keyword>
<dbReference type="InterPro" id="IPR001509">
    <property type="entry name" value="Epimerase_deHydtase"/>
</dbReference>
<protein>
    <submittedName>
        <fullName evidence="3">CDP-abequose synthase</fullName>
    </submittedName>
</protein>
<evidence type="ECO:0000313" key="3">
    <source>
        <dbReference type="EMBL" id="GED71102.1"/>
    </source>
</evidence>
<feature type="domain" description="NAD-dependent epimerase/dehydratase" evidence="2">
    <location>
        <begin position="5"/>
        <end position="222"/>
    </location>
</feature>
<proteinExistence type="inferred from homology"/>
<dbReference type="SUPFAM" id="SSF51735">
    <property type="entry name" value="NAD(P)-binding Rossmann-fold domains"/>
    <property type="match status" value="1"/>
</dbReference>
<evidence type="ECO:0000259" key="2">
    <source>
        <dbReference type="Pfam" id="PF01370"/>
    </source>
</evidence>
<gene>
    <name evidence="3" type="ORF">BRE01_48040</name>
</gene>
<reference evidence="3 4" key="1">
    <citation type="submission" date="2019-06" db="EMBL/GenBank/DDBJ databases">
        <title>Whole genome shotgun sequence of Brevibacillus reuszeri NBRC 15719.</title>
        <authorList>
            <person name="Hosoyama A."/>
            <person name="Uohara A."/>
            <person name="Ohji S."/>
            <person name="Ichikawa N."/>
        </authorList>
    </citation>
    <scope>NUCLEOTIDE SEQUENCE [LARGE SCALE GENOMIC DNA]</scope>
    <source>
        <strain evidence="3 4">NBRC 15719</strain>
    </source>
</reference>